<organism evidence="2 3">
    <name type="scientific">Streptomyces ipomoeae 91-03</name>
    <dbReference type="NCBI Taxonomy" id="698759"/>
    <lineage>
        <taxon>Bacteria</taxon>
        <taxon>Bacillati</taxon>
        <taxon>Actinomycetota</taxon>
        <taxon>Actinomycetes</taxon>
        <taxon>Kitasatosporales</taxon>
        <taxon>Streptomycetaceae</taxon>
        <taxon>Streptomyces</taxon>
    </lineage>
</organism>
<evidence type="ECO:0000313" key="2">
    <source>
        <dbReference type="EMBL" id="EKX60755.1"/>
    </source>
</evidence>
<dbReference type="InterPro" id="IPR000847">
    <property type="entry name" value="LysR_HTH_N"/>
</dbReference>
<dbReference type="GO" id="GO:0003700">
    <property type="term" value="F:DNA-binding transcription factor activity"/>
    <property type="evidence" value="ECO:0007669"/>
    <property type="project" value="InterPro"/>
</dbReference>
<name>L1KJV4_9ACTN</name>
<dbReference type="AlphaFoldDB" id="L1KJV4"/>
<dbReference type="PATRIC" id="fig|698759.3.peg.8543"/>
<gene>
    <name evidence="2" type="ORF">STRIP9103_00935</name>
</gene>
<evidence type="ECO:0000259" key="1">
    <source>
        <dbReference type="PROSITE" id="PS50931"/>
    </source>
</evidence>
<keyword evidence="3" id="KW-1185">Reference proteome</keyword>
<dbReference type="InterPro" id="IPR036390">
    <property type="entry name" value="WH_DNA-bd_sf"/>
</dbReference>
<dbReference type="SUPFAM" id="SSF46785">
    <property type="entry name" value="Winged helix' DNA-binding domain"/>
    <property type="match status" value="1"/>
</dbReference>
<dbReference type="EMBL" id="AEJC01000632">
    <property type="protein sequence ID" value="EKX60755.1"/>
    <property type="molecule type" value="Genomic_DNA"/>
</dbReference>
<dbReference type="Pfam" id="PF00126">
    <property type="entry name" value="HTH_1"/>
    <property type="match status" value="1"/>
</dbReference>
<dbReference type="Proteomes" id="UP000010411">
    <property type="component" value="Unassembled WGS sequence"/>
</dbReference>
<dbReference type="InterPro" id="IPR036388">
    <property type="entry name" value="WH-like_DNA-bd_sf"/>
</dbReference>
<accession>L1KJV4</accession>
<dbReference type="PROSITE" id="PS50931">
    <property type="entry name" value="HTH_LYSR"/>
    <property type="match status" value="1"/>
</dbReference>
<feature type="domain" description="HTH lysR-type" evidence="1">
    <location>
        <begin position="1"/>
        <end position="38"/>
    </location>
</feature>
<comment type="caution">
    <text evidence="2">The sequence shown here is derived from an EMBL/GenBank/DDBJ whole genome shotgun (WGS) entry which is preliminary data.</text>
</comment>
<proteinExistence type="predicted"/>
<sequence>MRVEQLEYIAAVTPLGSLRRAAEELHLSQPALSETVRNQVVDREYEPWDRERVVVDTARQSPPQSLAVLLRGLEPR</sequence>
<protein>
    <recommendedName>
        <fullName evidence="1">HTH lysR-type domain-containing protein</fullName>
    </recommendedName>
</protein>
<dbReference type="Gene3D" id="1.10.10.10">
    <property type="entry name" value="Winged helix-like DNA-binding domain superfamily/Winged helix DNA-binding domain"/>
    <property type="match status" value="1"/>
</dbReference>
<reference evidence="2 3" key="1">
    <citation type="submission" date="2012-11" db="EMBL/GenBank/DDBJ databases">
        <authorList>
            <person name="Huguet-Tapia J.C."/>
            <person name="Durkin A.S."/>
            <person name="Pettis G.S."/>
            <person name="Badger J.H."/>
        </authorList>
    </citation>
    <scope>NUCLEOTIDE SEQUENCE [LARGE SCALE GENOMIC DNA]</scope>
    <source>
        <strain evidence="2 3">91-03</strain>
    </source>
</reference>
<evidence type="ECO:0000313" key="3">
    <source>
        <dbReference type="Proteomes" id="UP000010411"/>
    </source>
</evidence>